<sequence>MQIRAGLFWLSAALSLTALTAAAVERSPRPVARPSLIAEPVVAQLVQARANDPAVQALAPDSSRRPAARPRTLASAPAPVAASGEFGAWLRGFRTRALREGISARVFDAAFAGVRPDTSTLRHETSQPEFSRPIWAYLDSAVSESRIRNGQAALRDHRRVLDEIEARYDVEREVIVAVWGMESAYGALRGSTRIIPALSALAMGSRRADFYEQQLIGALRIIQSGDVDASHMVGSWAGAMGHTQFIPTSYLAYAVDFRGDGVRDIWSDDPTDSLASTAAYLASHGWQRGQPWGVEVVIPRNFNPRLANTSRDAGEWRSLGIEPVRGATLPRSGEATLLFPAGSRGPAILAFQNFRVIKRYNNADAYAIAIGHLADRLRGGGGFVGDWPRDDRPLSLAEREELQRVLARSGHYDGTIDGRVGQGTLAAVREWQSANGLPPDGYVSLALLQRMRR</sequence>
<dbReference type="InterPro" id="IPR031304">
    <property type="entry name" value="SLT_2"/>
</dbReference>
<evidence type="ECO:0000256" key="1">
    <source>
        <dbReference type="SAM" id="MobiDB-lite"/>
    </source>
</evidence>
<keyword evidence="6" id="KW-1185">Reference proteome</keyword>
<dbReference type="NCBIfam" id="TIGR02283">
    <property type="entry name" value="MltB_2"/>
    <property type="match status" value="1"/>
</dbReference>
<accession>A0ABT3GUZ7</accession>
<dbReference type="Pfam" id="PF13406">
    <property type="entry name" value="SLT_2"/>
    <property type="match status" value="1"/>
</dbReference>
<evidence type="ECO:0000259" key="4">
    <source>
        <dbReference type="Pfam" id="PF13406"/>
    </source>
</evidence>
<evidence type="ECO:0000313" key="5">
    <source>
        <dbReference type="EMBL" id="MCW1931363.1"/>
    </source>
</evidence>
<dbReference type="EMBL" id="JAPDFL010000001">
    <property type="protein sequence ID" value="MCW1931363.1"/>
    <property type="molecule type" value="Genomic_DNA"/>
</dbReference>
<dbReference type="PANTHER" id="PTHR30163">
    <property type="entry name" value="MEMBRANE-BOUND LYTIC MUREIN TRANSGLYCOSYLASE B"/>
    <property type="match status" value="1"/>
</dbReference>
<name>A0ABT3GUZ7_9RHOB</name>
<proteinExistence type="predicted"/>
<feature type="domain" description="Peptidoglycan binding-like" evidence="3">
    <location>
        <begin position="397"/>
        <end position="451"/>
    </location>
</feature>
<comment type="caution">
    <text evidence="5">The sequence shown here is derived from an EMBL/GenBank/DDBJ whole genome shotgun (WGS) entry which is preliminary data.</text>
</comment>
<dbReference type="SUPFAM" id="SSF53955">
    <property type="entry name" value="Lysozyme-like"/>
    <property type="match status" value="1"/>
</dbReference>
<feature type="region of interest" description="Disordered" evidence="1">
    <location>
        <begin position="54"/>
        <end position="76"/>
    </location>
</feature>
<reference evidence="5 6" key="1">
    <citation type="submission" date="2022-10" db="EMBL/GenBank/DDBJ databases">
        <title>Pararhodobacter sp. nov., isolated from marine algae.</title>
        <authorList>
            <person name="Choi B.J."/>
            <person name="Kim J.M."/>
            <person name="Lee J.K."/>
            <person name="Choi D.G."/>
            <person name="Jeon C.O."/>
        </authorList>
    </citation>
    <scope>NUCLEOTIDE SEQUENCE [LARGE SCALE GENOMIC DNA]</scope>
    <source>
        <strain evidence="5 6">ZQ420</strain>
    </source>
</reference>
<dbReference type="Proteomes" id="UP001208938">
    <property type="component" value="Unassembled WGS sequence"/>
</dbReference>
<evidence type="ECO:0000259" key="3">
    <source>
        <dbReference type="Pfam" id="PF01471"/>
    </source>
</evidence>
<dbReference type="InterPro" id="IPR036365">
    <property type="entry name" value="PGBD-like_sf"/>
</dbReference>
<feature type="domain" description="Transglycosylase SLT" evidence="4">
    <location>
        <begin position="86"/>
        <end position="375"/>
    </location>
</feature>
<dbReference type="Gene3D" id="1.10.8.350">
    <property type="entry name" value="Bacterial muramidase"/>
    <property type="match status" value="1"/>
</dbReference>
<feature type="chain" id="PRO_5046781843" evidence="2">
    <location>
        <begin position="24"/>
        <end position="453"/>
    </location>
</feature>
<keyword evidence="2" id="KW-0732">Signal</keyword>
<feature type="signal peptide" evidence="2">
    <location>
        <begin position="1"/>
        <end position="23"/>
    </location>
</feature>
<dbReference type="Pfam" id="PF01471">
    <property type="entry name" value="PG_binding_1"/>
    <property type="match status" value="1"/>
</dbReference>
<protein>
    <submittedName>
        <fullName evidence="5">Lytic murein transglycosylase</fullName>
    </submittedName>
</protein>
<dbReference type="PANTHER" id="PTHR30163:SF8">
    <property type="entry name" value="LYTIC MUREIN TRANSGLYCOSYLASE"/>
    <property type="match status" value="1"/>
</dbReference>
<dbReference type="InterPro" id="IPR011970">
    <property type="entry name" value="MltB_2"/>
</dbReference>
<evidence type="ECO:0000313" key="6">
    <source>
        <dbReference type="Proteomes" id="UP001208938"/>
    </source>
</evidence>
<dbReference type="InterPro" id="IPR002477">
    <property type="entry name" value="Peptidoglycan-bd-like"/>
</dbReference>
<gene>
    <name evidence="5" type="ORF">OKW52_03550</name>
</gene>
<dbReference type="InterPro" id="IPR036366">
    <property type="entry name" value="PGBDSf"/>
</dbReference>
<dbReference type="SUPFAM" id="SSF47090">
    <property type="entry name" value="PGBD-like"/>
    <property type="match status" value="1"/>
</dbReference>
<dbReference type="Gene3D" id="1.10.530.10">
    <property type="match status" value="1"/>
</dbReference>
<dbReference type="InterPro" id="IPR023346">
    <property type="entry name" value="Lysozyme-like_dom_sf"/>
</dbReference>
<dbReference type="CDD" id="cd13399">
    <property type="entry name" value="Slt35-like"/>
    <property type="match status" value="1"/>
</dbReference>
<organism evidence="5 6">
    <name type="scientific">Pararhodobacter zhoushanensis</name>
    <dbReference type="NCBI Taxonomy" id="2479545"/>
    <lineage>
        <taxon>Bacteria</taxon>
        <taxon>Pseudomonadati</taxon>
        <taxon>Pseudomonadota</taxon>
        <taxon>Alphaproteobacteria</taxon>
        <taxon>Rhodobacterales</taxon>
        <taxon>Paracoccaceae</taxon>
        <taxon>Pararhodobacter</taxon>
    </lineage>
</organism>
<dbReference type="Gene3D" id="1.10.101.10">
    <property type="entry name" value="PGBD-like superfamily/PGBD"/>
    <property type="match status" value="1"/>
</dbReference>
<dbReference type="RefSeq" id="WP_264504483.1">
    <property type="nucleotide sequence ID" value="NZ_JAPDFL010000001.1"/>
</dbReference>
<dbReference type="InterPro" id="IPR043426">
    <property type="entry name" value="MltB-like"/>
</dbReference>
<evidence type="ECO:0000256" key="2">
    <source>
        <dbReference type="SAM" id="SignalP"/>
    </source>
</evidence>